<proteinExistence type="predicted"/>
<organism evidence="1 2">
    <name type="scientific">Trichonephila clavipes</name>
    <name type="common">Golden silk orbweaver</name>
    <name type="synonym">Nephila clavipes</name>
    <dbReference type="NCBI Taxonomy" id="2585209"/>
    <lineage>
        <taxon>Eukaryota</taxon>
        <taxon>Metazoa</taxon>
        <taxon>Ecdysozoa</taxon>
        <taxon>Arthropoda</taxon>
        <taxon>Chelicerata</taxon>
        <taxon>Arachnida</taxon>
        <taxon>Araneae</taxon>
        <taxon>Araneomorphae</taxon>
        <taxon>Entelegynae</taxon>
        <taxon>Araneoidea</taxon>
        <taxon>Nephilidae</taxon>
        <taxon>Trichonephila</taxon>
    </lineage>
</organism>
<evidence type="ECO:0000313" key="2">
    <source>
        <dbReference type="Proteomes" id="UP000887159"/>
    </source>
</evidence>
<dbReference type="EMBL" id="BMAU01021430">
    <property type="protein sequence ID" value="GFY35159.1"/>
    <property type="molecule type" value="Genomic_DNA"/>
</dbReference>
<reference evidence="1" key="1">
    <citation type="submission" date="2020-08" db="EMBL/GenBank/DDBJ databases">
        <title>Multicomponent nature underlies the extraordinary mechanical properties of spider dragline silk.</title>
        <authorList>
            <person name="Kono N."/>
            <person name="Nakamura H."/>
            <person name="Mori M."/>
            <person name="Yoshida Y."/>
            <person name="Ohtoshi R."/>
            <person name="Malay A.D."/>
            <person name="Moran D.A.P."/>
            <person name="Tomita M."/>
            <person name="Numata K."/>
            <person name="Arakawa K."/>
        </authorList>
    </citation>
    <scope>NUCLEOTIDE SEQUENCE</scope>
</reference>
<keyword evidence="2" id="KW-1185">Reference proteome</keyword>
<name>A0A8X6WIY4_TRICX</name>
<comment type="caution">
    <text evidence="1">The sequence shown here is derived from an EMBL/GenBank/DDBJ whole genome shotgun (WGS) entry which is preliminary data.</text>
</comment>
<dbReference type="AlphaFoldDB" id="A0A8X6WIY4"/>
<evidence type="ECO:0000313" key="1">
    <source>
        <dbReference type="EMBL" id="GFY35159.1"/>
    </source>
</evidence>
<gene>
    <name evidence="1" type="primary">AVEN_126716_1</name>
    <name evidence="1" type="ORF">TNCV_5045341</name>
</gene>
<sequence>MPNETHVQLASCLLTNWDQYCNLRNVNDFNSLKELIVSDKLYETFDNETAVHINIKQEQNWFKPIQMGKECDMFYACKGKSFLEFTHRACHNQNDSRKDFKYIPPKARREVIHLNSKENKFINSKQSRLNKKIECYICGENHLARDCNRKYSKLKNEKKETSQVQYVQLKVDLEPLKYVIVYINGKAINCVLIAEPRFLYVIPIPFQIVLMMNSKITLSSAFGENVEAKLIKTAIALDNNSLNHPMDCLVAITDKLNADALIPPALYESLCSINDKNNKKENEIFAESADSSIMFSNDENEAECGKDIFYVESDSDNINFNSDYTKMKDEQNNCDSLEKVRAELKLNKGNFLLELMD</sequence>
<accession>A0A8X6WIY4</accession>
<dbReference type="Proteomes" id="UP000887159">
    <property type="component" value="Unassembled WGS sequence"/>
</dbReference>
<protein>
    <submittedName>
        <fullName evidence="1">Uncharacterized protein</fullName>
    </submittedName>
</protein>